<dbReference type="PANTHER" id="PTHR42749:SF1">
    <property type="entry name" value="CELL SHAPE-DETERMINING PROTEIN MREB"/>
    <property type="match status" value="1"/>
</dbReference>
<keyword evidence="1 6" id="KW-0963">Cytoplasm</keyword>
<dbReference type="NCBIfam" id="NF010539">
    <property type="entry name" value="PRK13927.1"/>
    <property type="match status" value="1"/>
</dbReference>
<keyword evidence="8" id="KW-1185">Reference proteome</keyword>
<dbReference type="Gene3D" id="3.30.420.40">
    <property type="match status" value="3"/>
</dbReference>
<evidence type="ECO:0000256" key="6">
    <source>
        <dbReference type="HAMAP-Rule" id="MF_02207"/>
    </source>
</evidence>
<comment type="similarity">
    <text evidence="5 6">Belongs to the FtsA/MreB family.</text>
</comment>
<dbReference type="RefSeq" id="WP_121249677.1">
    <property type="nucleotide sequence ID" value="NZ_RBIL01000001.1"/>
</dbReference>
<evidence type="ECO:0000256" key="3">
    <source>
        <dbReference type="ARBA" id="ARBA00022840"/>
    </source>
</evidence>
<protein>
    <recommendedName>
        <fullName evidence="6">Cell shape-determining protein MreB</fullName>
    </recommendedName>
</protein>
<dbReference type="GO" id="GO:0000902">
    <property type="term" value="P:cell morphogenesis"/>
    <property type="evidence" value="ECO:0007669"/>
    <property type="project" value="InterPro"/>
</dbReference>
<dbReference type="GO" id="GO:0005524">
    <property type="term" value="F:ATP binding"/>
    <property type="evidence" value="ECO:0007669"/>
    <property type="project" value="UniProtKB-KW"/>
</dbReference>
<feature type="binding site" evidence="6">
    <location>
        <begin position="30"/>
        <end position="32"/>
    </location>
    <ligand>
        <name>ATP</name>
        <dbReference type="ChEBI" id="CHEBI:30616"/>
    </ligand>
</feature>
<reference evidence="7 8" key="1">
    <citation type="submission" date="2018-10" db="EMBL/GenBank/DDBJ databases">
        <title>Genomic Encyclopedia of Archaeal and Bacterial Type Strains, Phase II (KMG-II): from individual species to whole genera.</title>
        <authorList>
            <person name="Goeker M."/>
        </authorList>
    </citation>
    <scope>NUCLEOTIDE SEQUENCE [LARGE SCALE GENOMIC DNA]</scope>
    <source>
        <strain evidence="7 8">DSM 14954</strain>
    </source>
</reference>
<keyword evidence="3 6" id="KW-0067">ATP-binding</keyword>
<comment type="subunit">
    <text evidence="6">Forms polymers.</text>
</comment>
<organism evidence="7 8">
    <name type="scientific">Solirubrobacter pauli</name>
    <dbReference type="NCBI Taxonomy" id="166793"/>
    <lineage>
        <taxon>Bacteria</taxon>
        <taxon>Bacillati</taxon>
        <taxon>Actinomycetota</taxon>
        <taxon>Thermoleophilia</taxon>
        <taxon>Solirubrobacterales</taxon>
        <taxon>Solirubrobacteraceae</taxon>
        <taxon>Solirubrobacter</taxon>
    </lineage>
</organism>
<feature type="binding site" evidence="6">
    <location>
        <begin position="221"/>
        <end position="224"/>
    </location>
    <ligand>
        <name>ATP</name>
        <dbReference type="ChEBI" id="CHEBI:30616"/>
    </ligand>
</feature>
<comment type="subcellular location">
    <subcellularLocation>
        <location evidence="6">Cytoplasm</location>
    </subcellularLocation>
    <text evidence="6">Membrane-associated.</text>
</comment>
<evidence type="ECO:0000313" key="8">
    <source>
        <dbReference type="Proteomes" id="UP000278962"/>
    </source>
</evidence>
<feature type="binding site" evidence="6">
    <location>
        <begin position="173"/>
        <end position="175"/>
    </location>
    <ligand>
        <name>ATP</name>
        <dbReference type="ChEBI" id="CHEBI:30616"/>
    </ligand>
</feature>
<comment type="caution">
    <text evidence="7">The sequence shown here is derived from an EMBL/GenBank/DDBJ whole genome shotgun (WGS) entry which is preliminary data.</text>
</comment>
<dbReference type="Proteomes" id="UP000278962">
    <property type="component" value="Unassembled WGS sequence"/>
</dbReference>
<dbReference type="GO" id="GO:0005737">
    <property type="term" value="C:cytoplasm"/>
    <property type="evidence" value="ECO:0007669"/>
    <property type="project" value="UniProtKB-SubCell"/>
</dbReference>
<dbReference type="NCBIfam" id="TIGR00904">
    <property type="entry name" value="mreB"/>
    <property type="match status" value="1"/>
</dbReference>
<dbReference type="SUPFAM" id="SSF53067">
    <property type="entry name" value="Actin-like ATPase domain"/>
    <property type="match status" value="2"/>
</dbReference>
<keyword evidence="4 6" id="KW-0133">Cell shape</keyword>
<evidence type="ECO:0000256" key="2">
    <source>
        <dbReference type="ARBA" id="ARBA00022741"/>
    </source>
</evidence>
<gene>
    <name evidence="6" type="primary">mreB</name>
    <name evidence="7" type="ORF">C8N24_1760</name>
</gene>
<sequence length="353" mass="37245">MSWNGLFGSGRRRHVGRLRAGGDVAVDLGTANTVVYVRGRGIVLSEPSVVAIDQRTGEVHAVGADAQRMIGRTPATISADRPLRHGVIADFEVTEAMLRQFVGKVLHSRFARPRMVICAPSGITEVERRAVEEATLSAGAREVHLIEESLAAAIGAGVDIAEPKGRMVVDIGGGTSEVAIISLGGLVVAKSLRVGGYDLDDAITNHIRLEHRMAIGSQSAEAIKLAAGSAIPLREEIQTSIRGRDLASGLPREIVLTSEEVRQAIAAPLADIMTTIHATLEETPPELAADITTEGVLLAGGGSLLRGFEDRVARETGMPVRIADDPLACVATGAGMSLEELDTMPRGRRNRAS</sequence>
<dbReference type="InterPro" id="IPR004753">
    <property type="entry name" value="MreB"/>
</dbReference>
<name>A0A660LDJ6_9ACTN</name>
<keyword evidence="2 6" id="KW-0547">Nucleotide-binding</keyword>
<dbReference type="AlphaFoldDB" id="A0A660LDJ6"/>
<evidence type="ECO:0000256" key="1">
    <source>
        <dbReference type="ARBA" id="ARBA00022490"/>
    </source>
</evidence>
<dbReference type="CDD" id="cd10225">
    <property type="entry name" value="ASKHA_NBD_MreB-like"/>
    <property type="match status" value="1"/>
</dbReference>
<accession>A0A660LDJ6</accession>
<dbReference type="EMBL" id="RBIL01000001">
    <property type="protein sequence ID" value="RKQ91923.1"/>
    <property type="molecule type" value="Genomic_DNA"/>
</dbReference>
<evidence type="ECO:0000256" key="5">
    <source>
        <dbReference type="ARBA" id="ARBA00023458"/>
    </source>
</evidence>
<dbReference type="InterPro" id="IPR056546">
    <property type="entry name" value="MreB_MamK-like"/>
</dbReference>
<dbReference type="InterPro" id="IPR043129">
    <property type="entry name" value="ATPase_NBD"/>
</dbReference>
<dbReference type="PRINTS" id="PR01652">
    <property type="entry name" value="SHAPEPROTEIN"/>
</dbReference>
<evidence type="ECO:0000313" key="7">
    <source>
        <dbReference type="EMBL" id="RKQ91923.1"/>
    </source>
</evidence>
<dbReference type="OrthoDB" id="9768127at2"/>
<dbReference type="Pfam" id="PF06723">
    <property type="entry name" value="MreB_Mbl"/>
    <property type="match status" value="1"/>
</dbReference>
<evidence type="ECO:0000256" key="4">
    <source>
        <dbReference type="ARBA" id="ARBA00022960"/>
    </source>
</evidence>
<dbReference type="GO" id="GO:0008360">
    <property type="term" value="P:regulation of cell shape"/>
    <property type="evidence" value="ECO:0007669"/>
    <property type="project" value="UniProtKB-UniRule"/>
</dbReference>
<dbReference type="HAMAP" id="MF_02207">
    <property type="entry name" value="MreB"/>
    <property type="match status" value="1"/>
</dbReference>
<feature type="binding site" evidence="6">
    <location>
        <begin position="301"/>
        <end position="304"/>
    </location>
    <ligand>
        <name>ATP</name>
        <dbReference type="ChEBI" id="CHEBI:30616"/>
    </ligand>
</feature>
<dbReference type="PANTHER" id="PTHR42749">
    <property type="entry name" value="CELL SHAPE-DETERMINING PROTEIN MREB"/>
    <property type="match status" value="1"/>
</dbReference>
<comment type="function">
    <text evidence="6">Forms membrane-associated dynamic filaments that are essential for cell shape determination. Acts by regulating cell wall synthesis and cell elongation, and thus cell shape. A feedback loop between cell geometry and MreB localization may maintain elongated cell shape by targeting cell wall growth to regions of negative cell wall curvature.</text>
</comment>
<proteinExistence type="inferred from homology"/>